<accession>A0A382T2B2</accession>
<evidence type="ECO:0008006" key="3">
    <source>
        <dbReference type="Google" id="ProtNLM"/>
    </source>
</evidence>
<evidence type="ECO:0000313" key="2">
    <source>
        <dbReference type="EMBL" id="SVD16299.1"/>
    </source>
</evidence>
<gene>
    <name evidence="2" type="ORF">METZ01_LOCUS369153</name>
</gene>
<keyword evidence="1" id="KW-0472">Membrane</keyword>
<keyword evidence="1" id="KW-1133">Transmembrane helix</keyword>
<keyword evidence="1" id="KW-0812">Transmembrane</keyword>
<feature type="transmembrane region" description="Helical" evidence="1">
    <location>
        <begin position="6"/>
        <end position="25"/>
    </location>
</feature>
<dbReference type="PROSITE" id="PS51257">
    <property type="entry name" value="PROKAR_LIPOPROTEIN"/>
    <property type="match status" value="1"/>
</dbReference>
<proteinExistence type="predicted"/>
<name>A0A382T2B2_9ZZZZ</name>
<dbReference type="AlphaFoldDB" id="A0A382T2B2"/>
<dbReference type="EMBL" id="UINC01133393">
    <property type="protein sequence ID" value="SVD16299.1"/>
    <property type="molecule type" value="Genomic_DNA"/>
</dbReference>
<organism evidence="2">
    <name type="scientific">marine metagenome</name>
    <dbReference type="NCBI Taxonomy" id="408172"/>
    <lineage>
        <taxon>unclassified sequences</taxon>
        <taxon>metagenomes</taxon>
        <taxon>ecological metagenomes</taxon>
    </lineage>
</organism>
<sequence>MLNYLIRWGVLCVSLAFLTTACKLLEGRQPTMKTVMQKGFKGDDSLLKKILEERATQQEKNLFATYVETLPGFKPKKGSDWAKKATAVVHAAKAVRDGDGDLDALKTVTNCRSCHEPHKVYPPGKNPFTPKNSKGK</sequence>
<reference evidence="2" key="1">
    <citation type="submission" date="2018-05" db="EMBL/GenBank/DDBJ databases">
        <authorList>
            <person name="Lanie J.A."/>
            <person name="Ng W.-L."/>
            <person name="Kazmierczak K.M."/>
            <person name="Andrzejewski T.M."/>
            <person name="Davidsen T.M."/>
            <person name="Wayne K.J."/>
            <person name="Tettelin H."/>
            <person name="Glass J.I."/>
            <person name="Rusch D."/>
            <person name="Podicherti R."/>
            <person name="Tsui H.-C.T."/>
            <person name="Winkler M.E."/>
        </authorList>
    </citation>
    <scope>NUCLEOTIDE SEQUENCE</scope>
</reference>
<protein>
    <recommendedName>
        <fullName evidence="3">Cytochrome c domain-containing protein</fullName>
    </recommendedName>
</protein>
<evidence type="ECO:0000256" key="1">
    <source>
        <dbReference type="SAM" id="Phobius"/>
    </source>
</evidence>